<evidence type="ECO:0000256" key="2">
    <source>
        <dbReference type="ARBA" id="ARBA00023242"/>
    </source>
</evidence>
<comment type="subcellular location">
    <subcellularLocation>
        <location evidence="1">Nucleus</location>
    </subcellularLocation>
</comment>
<dbReference type="InterPro" id="IPR036236">
    <property type="entry name" value="Znf_C2H2_sf"/>
</dbReference>
<dbReference type="SMART" id="SM00355">
    <property type="entry name" value="ZnF_C2H2"/>
    <property type="match status" value="2"/>
</dbReference>
<dbReference type="GO" id="GO:0003700">
    <property type="term" value="F:DNA-binding transcription factor activity"/>
    <property type="evidence" value="ECO:0007669"/>
    <property type="project" value="TreeGrafter"/>
</dbReference>
<feature type="domain" description="C2H2-type" evidence="5">
    <location>
        <begin position="438"/>
        <end position="465"/>
    </location>
</feature>
<dbReference type="PROSITE" id="PS00028">
    <property type="entry name" value="ZINC_FINGER_C2H2_1"/>
    <property type="match status" value="2"/>
</dbReference>
<keyword evidence="3" id="KW-0863">Zinc-finger</keyword>
<dbReference type="AlphaFoldDB" id="A0A4Z1KI16"/>
<keyword evidence="3" id="KW-0479">Metal-binding</keyword>
<dbReference type="SUPFAM" id="SSF57667">
    <property type="entry name" value="beta-beta-alpha zinc fingers"/>
    <property type="match status" value="1"/>
</dbReference>
<accession>A0A4Z1KI16</accession>
<feature type="domain" description="C2H2-type" evidence="5">
    <location>
        <begin position="407"/>
        <end position="436"/>
    </location>
</feature>
<dbReference type="GO" id="GO:0008270">
    <property type="term" value="F:zinc ion binding"/>
    <property type="evidence" value="ECO:0007669"/>
    <property type="project" value="UniProtKB-KW"/>
</dbReference>
<dbReference type="PANTHER" id="PTHR47427:SF2">
    <property type="entry name" value="C2H2-TYPE DOMAIN-CONTAINING PROTEIN"/>
    <property type="match status" value="1"/>
</dbReference>
<dbReference type="PANTHER" id="PTHR47427">
    <property type="entry name" value="PROTEIN STE12"/>
    <property type="match status" value="1"/>
</dbReference>
<dbReference type="InterPro" id="IPR013087">
    <property type="entry name" value="Znf_C2H2_type"/>
</dbReference>
<evidence type="ECO:0000313" key="6">
    <source>
        <dbReference type="EMBL" id="TGO80793.1"/>
    </source>
</evidence>
<dbReference type="STRING" id="278938.A0A4Z1KI16"/>
<protein>
    <recommendedName>
        <fullName evidence="5">C2H2-type domain-containing protein</fullName>
    </recommendedName>
</protein>
<evidence type="ECO:0000256" key="3">
    <source>
        <dbReference type="PROSITE-ProRule" id="PRU00042"/>
    </source>
</evidence>
<proteinExistence type="predicted"/>
<comment type="caution">
    <text evidence="6">The sequence shown here is derived from an EMBL/GenBank/DDBJ whole genome shotgun (WGS) entry which is preliminary data.</text>
</comment>
<dbReference type="GO" id="GO:1990527">
    <property type="term" value="C:Tec1p-Ste12p-Dig1p complex"/>
    <property type="evidence" value="ECO:0007669"/>
    <property type="project" value="TreeGrafter"/>
</dbReference>
<evidence type="ECO:0000313" key="7">
    <source>
        <dbReference type="Proteomes" id="UP000297229"/>
    </source>
</evidence>
<evidence type="ECO:0000256" key="4">
    <source>
        <dbReference type="SAM" id="MobiDB-lite"/>
    </source>
</evidence>
<keyword evidence="7" id="KW-1185">Reference proteome</keyword>
<dbReference type="InterPro" id="IPR052127">
    <property type="entry name" value="STE12_transcription_factor"/>
</dbReference>
<dbReference type="GO" id="GO:1990526">
    <property type="term" value="C:Ste12p-Dig1p-Dig2p complex"/>
    <property type="evidence" value="ECO:0007669"/>
    <property type="project" value="TreeGrafter"/>
</dbReference>
<dbReference type="Proteomes" id="UP000297229">
    <property type="component" value="Unassembled WGS sequence"/>
</dbReference>
<name>A0A4Z1KI16_9HELO</name>
<dbReference type="EMBL" id="PQXM01000001">
    <property type="protein sequence ID" value="TGO80793.1"/>
    <property type="molecule type" value="Genomic_DNA"/>
</dbReference>
<keyword evidence="2" id="KW-0539">Nucleus</keyword>
<dbReference type="Gene3D" id="3.30.160.60">
    <property type="entry name" value="Classic Zinc Finger"/>
    <property type="match status" value="1"/>
</dbReference>
<gene>
    <name evidence="6" type="ORF">BELL_0001g00550</name>
</gene>
<dbReference type="GO" id="GO:0005634">
    <property type="term" value="C:nucleus"/>
    <property type="evidence" value="ECO:0007669"/>
    <property type="project" value="UniProtKB-SubCell"/>
</dbReference>
<feature type="region of interest" description="Disordered" evidence="4">
    <location>
        <begin position="1"/>
        <end position="20"/>
    </location>
</feature>
<reference evidence="6 7" key="1">
    <citation type="submission" date="2017-12" db="EMBL/GenBank/DDBJ databases">
        <title>Comparative genomics of Botrytis spp.</title>
        <authorList>
            <person name="Valero-Jimenez C.A."/>
            <person name="Tapia P."/>
            <person name="Veloso J."/>
            <person name="Silva-Moreno E."/>
            <person name="Staats M."/>
            <person name="Valdes J.H."/>
            <person name="Van Kan J.A.L."/>
        </authorList>
    </citation>
    <scope>NUCLEOTIDE SEQUENCE [LARGE SCALE GENOMIC DNA]</scope>
    <source>
        <strain evidence="6 7">Be9601</strain>
    </source>
</reference>
<feature type="compositionally biased region" description="Basic and acidic residues" evidence="4">
    <location>
        <begin position="467"/>
        <end position="495"/>
    </location>
</feature>
<evidence type="ECO:0000259" key="5">
    <source>
        <dbReference type="PROSITE" id="PS50157"/>
    </source>
</evidence>
<feature type="region of interest" description="Disordered" evidence="4">
    <location>
        <begin position="461"/>
        <end position="507"/>
    </location>
</feature>
<keyword evidence="3" id="KW-0862">Zinc</keyword>
<evidence type="ECO:0000256" key="1">
    <source>
        <dbReference type="ARBA" id="ARBA00004123"/>
    </source>
</evidence>
<feature type="compositionally biased region" description="Polar residues" evidence="4">
    <location>
        <begin position="496"/>
        <end position="507"/>
    </location>
</feature>
<dbReference type="PROSITE" id="PS50157">
    <property type="entry name" value="ZINC_FINGER_C2H2_2"/>
    <property type="match status" value="2"/>
</dbReference>
<sequence length="507" mass="57380">MSRISAMANTGSPHNVEHSRDHRLILREKLNLVMGTQMADYKREIQRSILGKGRTDPYSILRYTSLACAALQFFNSTRLKTRLKSVLRTANSLVFNFSQGNIQSAEHLEDPMLVYESRKNSYSINQPTSTLTPSASDSYTESLNSSWDSSLQLHAGTPASSITRRPSFEETFKMEDLSFHDYNNLPDRYGSSNSNAFCAMSAMTQDMLTGFPEPSTFFGMDDGKTLADANPSIAFDTSFQSYEPAAFGSFETHCPSSDIPSLMDDLYSPTSTSESSGAMDYVDPAQTTLIDTFADFQSSPIGPLTPIKFGTPSSDFNTPRSYNNSPAGTFTTGYLPPPTNYQDLRQDIRQESISPIREQKFRRPYFDSPQSAAALQRIQAATPTKVTTRRKIKRETVPIRVQNRNKLPCLHPGCNRKFQRQEHLKRHEHTHDQLAPKHKCPFCVKEFGRTDNLKSHVDLHRKRDRKAARTEWHPDADKVWESMSKKSRKHEDSEVKSSTTRTRLSSY</sequence>
<organism evidence="6 7">
    <name type="scientific">Botrytis elliptica</name>
    <dbReference type="NCBI Taxonomy" id="278938"/>
    <lineage>
        <taxon>Eukaryota</taxon>
        <taxon>Fungi</taxon>
        <taxon>Dikarya</taxon>
        <taxon>Ascomycota</taxon>
        <taxon>Pezizomycotina</taxon>
        <taxon>Leotiomycetes</taxon>
        <taxon>Helotiales</taxon>
        <taxon>Sclerotiniaceae</taxon>
        <taxon>Botrytis</taxon>
    </lineage>
</organism>